<dbReference type="PANTHER" id="PTHR46268:SF6">
    <property type="entry name" value="UNIVERSAL STRESS PROTEIN UP12"/>
    <property type="match status" value="1"/>
</dbReference>
<accession>A0A4R4E4L4</accession>
<dbReference type="Proteomes" id="UP000295164">
    <property type="component" value="Unassembled WGS sequence"/>
</dbReference>
<keyword evidence="4" id="KW-1185">Reference proteome</keyword>
<feature type="domain" description="UspA" evidence="2">
    <location>
        <begin position="200"/>
        <end position="323"/>
    </location>
</feature>
<dbReference type="Gene3D" id="3.40.50.620">
    <property type="entry name" value="HUPs"/>
    <property type="match status" value="2"/>
</dbReference>
<dbReference type="OrthoDB" id="9788959at2"/>
<sequence>MTDSKRAATAALLLLLPERRHQPTYSASGVRRPGVMNGAGQTAQLCGNKITIMKRILVPTDFSPAADRAFHYAVLLAERSGAELIVLNALSLPLPSYAIQPEGIQEYNQCRVAEAGARFADYRERCPKDISMTTLVVNGELKDAVQNAVERYDPELLVMGTRGAEGLRTVLGTNAAAVLAACTVPVLVVPVHYSGGLPARIVLAVENEERESLLAPVFRLQALCGATLRSLHVTEENTDPVRRKERAGALSALSQKWEADFGLDVITSEVISGNDVNESLEKYVRDQQIDLVAMVTHRKRGLQALFHKSLTREQAFHTRVPLLSLHA</sequence>
<dbReference type="InterPro" id="IPR006015">
    <property type="entry name" value="Universal_stress_UspA"/>
</dbReference>
<evidence type="ECO:0000256" key="1">
    <source>
        <dbReference type="ARBA" id="ARBA00008791"/>
    </source>
</evidence>
<dbReference type="SUPFAM" id="SSF52402">
    <property type="entry name" value="Adenine nucleotide alpha hydrolases-like"/>
    <property type="match status" value="2"/>
</dbReference>
<evidence type="ECO:0000259" key="2">
    <source>
        <dbReference type="Pfam" id="PF00582"/>
    </source>
</evidence>
<reference evidence="3 4" key="1">
    <citation type="submission" date="2019-03" db="EMBL/GenBank/DDBJ databases">
        <authorList>
            <person name="Kim M.K.M."/>
        </authorList>
    </citation>
    <scope>NUCLEOTIDE SEQUENCE [LARGE SCALE GENOMIC DNA]</scope>
    <source>
        <strain evidence="3 4">17J68-15</strain>
    </source>
</reference>
<gene>
    <name evidence="3" type="ORF">E0486_07655</name>
</gene>
<organism evidence="3 4">
    <name type="scientific">Flaviaesturariibacter aridisoli</name>
    <dbReference type="NCBI Taxonomy" id="2545761"/>
    <lineage>
        <taxon>Bacteria</taxon>
        <taxon>Pseudomonadati</taxon>
        <taxon>Bacteroidota</taxon>
        <taxon>Chitinophagia</taxon>
        <taxon>Chitinophagales</taxon>
        <taxon>Chitinophagaceae</taxon>
        <taxon>Flaviaestuariibacter</taxon>
    </lineage>
</organism>
<name>A0A4R4E4L4_9BACT</name>
<evidence type="ECO:0000313" key="4">
    <source>
        <dbReference type="Proteomes" id="UP000295164"/>
    </source>
</evidence>
<dbReference type="CDD" id="cd00293">
    <property type="entry name" value="USP-like"/>
    <property type="match status" value="1"/>
</dbReference>
<dbReference type="AlphaFoldDB" id="A0A4R4E4L4"/>
<dbReference type="InterPro" id="IPR006016">
    <property type="entry name" value="UspA"/>
</dbReference>
<dbReference type="EMBL" id="SKFH01000009">
    <property type="protein sequence ID" value="TCZ72931.1"/>
    <property type="molecule type" value="Genomic_DNA"/>
</dbReference>
<feature type="domain" description="UspA" evidence="2">
    <location>
        <begin position="53"/>
        <end position="190"/>
    </location>
</feature>
<comment type="caution">
    <text evidence="3">The sequence shown here is derived from an EMBL/GenBank/DDBJ whole genome shotgun (WGS) entry which is preliminary data.</text>
</comment>
<dbReference type="PANTHER" id="PTHR46268">
    <property type="entry name" value="STRESS RESPONSE PROTEIN NHAX"/>
    <property type="match status" value="1"/>
</dbReference>
<dbReference type="Pfam" id="PF00582">
    <property type="entry name" value="Usp"/>
    <property type="match status" value="2"/>
</dbReference>
<proteinExistence type="inferred from homology"/>
<protein>
    <recommendedName>
        <fullName evidence="2">UspA domain-containing protein</fullName>
    </recommendedName>
</protein>
<dbReference type="PRINTS" id="PR01438">
    <property type="entry name" value="UNVRSLSTRESS"/>
</dbReference>
<comment type="similarity">
    <text evidence="1">Belongs to the universal stress protein A family.</text>
</comment>
<dbReference type="InterPro" id="IPR014729">
    <property type="entry name" value="Rossmann-like_a/b/a_fold"/>
</dbReference>
<evidence type="ECO:0000313" key="3">
    <source>
        <dbReference type="EMBL" id="TCZ72931.1"/>
    </source>
</evidence>